<evidence type="ECO:0000313" key="2">
    <source>
        <dbReference type="EMBL" id="TKT90980.1"/>
    </source>
</evidence>
<dbReference type="InterPro" id="IPR016040">
    <property type="entry name" value="NAD(P)-bd_dom"/>
</dbReference>
<reference evidence="2 3" key="1">
    <citation type="submission" date="2019-05" db="EMBL/GenBank/DDBJ databases">
        <title>Dyadobacter AR-3-8 sp. nov., isolated from arctic soil.</title>
        <authorList>
            <person name="Chaudhary D.K."/>
        </authorList>
    </citation>
    <scope>NUCLEOTIDE SEQUENCE [LARGE SCALE GENOMIC DNA]</scope>
    <source>
        <strain evidence="2 3">AR-3-8</strain>
    </source>
</reference>
<dbReference type="OrthoDB" id="9790734at2"/>
<accession>A0A4U6D184</accession>
<evidence type="ECO:0000313" key="3">
    <source>
        <dbReference type="Proteomes" id="UP000304900"/>
    </source>
</evidence>
<dbReference type="PANTHER" id="PTHR43355:SF2">
    <property type="entry name" value="FLAVIN REDUCTASE (NADPH)"/>
    <property type="match status" value="1"/>
</dbReference>
<organism evidence="2 3">
    <name type="scientific">Dyadobacter frigoris</name>
    <dbReference type="NCBI Taxonomy" id="2576211"/>
    <lineage>
        <taxon>Bacteria</taxon>
        <taxon>Pseudomonadati</taxon>
        <taxon>Bacteroidota</taxon>
        <taxon>Cytophagia</taxon>
        <taxon>Cytophagales</taxon>
        <taxon>Spirosomataceae</taxon>
        <taxon>Dyadobacter</taxon>
    </lineage>
</organism>
<dbReference type="Pfam" id="PF13460">
    <property type="entry name" value="NAD_binding_10"/>
    <property type="match status" value="1"/>
</dbReference>
<dbReference type="GO" id="GO:0004074">
    <property type="term" value="F:biliverdin reductase [NAD(P)H] activity"/>
    <property type="evidence" value="ECO:0007669"/>
    <property type="project" value="TreeGrafter"/>
</dbReference>
<protein>
    <submittedName>
        <fullName evidence="2">NADH-flavin reductase</fullName>
    </submittedName>
</protein>
<dbReference type="AlphaFoldDB" id="A0A4U6D184"/>
<dbReference type="RefSeq" id="WP_137341523.1">
    <property type="nucleotide sequence ID" value="NZ_BSQH01000020.1"/>
</dbReference>
<dbReference type="Proteomes" id="UP000304900">
    <property type="component" value="Unassembled WGS sequence"/>
</dbReference>
<dbReference type="GO" id="GO:0042602">
    <property type="term" value="F:riboflavin reductase (NADPH) activity"/>
    <property type="evidence" value="ECO:0007669"/>
    <property type="project" value="TreeGrafter"/>
</dbReference>
<sequence length="221" mass="24602">MNQNIKIAVLGGGGKTGKYLVNHLIEKGYGLKILLRNLPVPDEPSDQFSLNLTNSFVEIVKGDAVNFEDIHALLSGCQVVISTIGQRPGEPMVASIATGNILKAMREYGIRRYILVAGINIDTPFDKKSDQTKAATEWMKSTFPTIHKDRAKSYDMLIKSDVDWTLVRLPMIEYTDQSFPVGVNSEDCLGSKISTKNIAVFLEEQLSDKTYVRKAPFLYNI</sequence>
<keyword evidence="3" id="KW-1185">Reference proteome</keyword>
<dbReference type="InterPro" id="IPR036291">
    <property type="entry name" value="NAD(P)-bd_dom_sf"/>
</dbReference>
<dbReference type="EMBL" id="SZVO01000008">
    <property type="protein sequence ID" value="TKT90980.1"/>
    <property type="molecule type" value="Genomic_DNA"/>
</dbReference>
<proteinExistence type="predicted"/>
<name>A0A4U6D184_9BACT</name>
<dbReference type="InterPro" id="IPR051606">
    <property type="entry name" value="Polyketide_Oxido-like"/>
</dbReference>
<feature type="domain" description="NAD(P)-binding" evidence="1">
    <location>
        <begin position="11"/>
        <end position="208"/>
    </location>
</feature>
<dbReference type="PANTHER" id="PTHR43355">
    <property type="entry name" value="FLAVIN REDUCTASE (NADPH)"/>
    <property type="match status" value="1"/>
</dbReference>
<evidence type="ECO:0000259" key="1">
    <source>
        <dbReference type="Pfam" id="PF13460"/>
    </source>
</evidence>
<dbReference type="Gene3D" id="3.40.50.720">
    <property type="entry name" value="NAD(P)-binding Rossmann-like Domain"/>
    <property type="match status" value="1"/>
</dbReference>
<dbReference type="SUPFAM" id="SSF51735">
    <property type="entry name" value="NAD(P)-binding Rossmann-fold domains"/>
    <property type="match status" value="1"/>
</dbReference>
<comment type="caution">
    <text evidence="2">The sequence shown here is derived from an EMBL/GenBank/DDBJ whole genome shotgun (WGS) entry which is preliminary data.</text>
</comment>
<gene>
    <name evidence="2" type="ORF">FDK13_18650</name>
</gene>